<dbReference type="Proteomes" id="UP001202479">
    <property type="component" value="Unassembled WGS sequence"/>
</dbReference>
<reference evidence="5" key="1">
    <citation type="journal article" date="2022" name="DNA Res.">
        <title>Genome analysis of five recently described species of the CUG-Ser clade uncovers Candida theae as a new hybrid lineage with pathogenic potential in the Candida parapsilosis species complex.</title>
        <authorList>
            <person name="Mixao V."/>
            <person name="Del Olmo V."/>
            <person name="Hegedusova E."/>
            <person name="Saus E."/>
            <person name="Pryszcz L."/>
            <person name="Cillingova A."/>
            <person name="Nosek J."/>
            <person name="Gabaldon T."/>
        </authorList>
    </citation>
    <scope>NUCLEOTIDE SEQUENCE</scope>
    <source>
        <strain evidence="5">CBS 10844</strain>
    </source>
</reference>
<dbReference type="InterPro" id="IPR056279">
    <property type="entry name" value="Aip3p_Bud6_N"/>
</dbReference>
<dbReference type="PANTHER" id="PTHR22741:SF10">
    <property type="entry name" value="COILED-COIL DOMAIN-CONTAINING PROTEIN CG32809"/>
    <property type="match status" value="1"/>
</dbReference>
<dbReference type="EMBL" id="JAHUZD010000141">
    <property type="protein sequence ID" value="KAI3402774.2"/>
    <property type="molecule type" value="Genomic_DNA"/>
</dbReference>
<evidence type="ECO:0000256" key="1">
    <source>
        <dbReference type="ARBA" id="ARBA00023054"/>
    </source>
</evidence>
<proteinExistence type="predicted"/>
<dbReference type="GO" id="GO:0051286">
    <property type="term" value="C:cell tip"/>
    <property type="evidence" value="ECO:0007669"/>
    <property type="project" value="TreeGrafter"/>
</dbReference>
<feature type="compositionally biased region" description="Pro residues" evidence="3">
    <location>
        <begin position="423"/>
        <end position="435"/>
    </location>
</feature>
<dbReference type="Pfam" id="PF23153">
    <property type="entry name" value="Aip3p_Bud6_N"/>
    <property type="match status" value="1"/>
</dbReference>
<feature type="domain" description="Actin interacting protein 3 C-terminal" evidence="4">
    <location>
        <begin position="305"/>
        <end position="738"/>
    </location>
</feature>
<comment type="caution">
    <text evidence="5">The sequence shown here is derived from an EMBL/GenBank/DDBJ whole genome shotgun (WGS) entry which is preliminary data.</text>
</comment>
<feature type="compositionally biased region" description="Polar residues" evidence="3">
    <location>
        <begin position="445"/>
        <end position="465"/>
    </location>
</feature>
<dbReference type="GO" id="GO:0005519">
    <property type="term" value="F:cytoskeletal regulatory protein binding"/>
    <property type="evidence" value="ECO:0007669"/>
    <property type="project" value="InterPro"/>
</dbReference>
<dbReference type="InterPro" id="IPR051825">
    <property type="entry name" value="SRCIN1"/>
</dbReference>
<keyword evidence="6" id="KW-1185">Reference proteome</keyword>
<feature type="compositionally biased region" description="Low complexity" evidence="3">
    <location>
        <begin position="155"/>
        <end position="177"/>
    </location>
</feature>
<dbReference type="InterPro" id="IPR005613">
    <property type="entry name" value="AIP3_C"/>
</dbReference>
<dbReference type="Gene3D" id="1.20.58.1540">
    <property type="entry name" value="Actin interacting protein 3, C-terminal domain"/>
    <property type="match status" value="1"/>
</dbReference>
<evidence type="ECO:0000313" key="5">
    <source>
        <dbReference type="EMBL" id="KAI3402774.2"/>
    </source>
</evidence>
<dbReference type="PANTHER" id="PTHR22741">
    <property type="entry name" value="P140CAP/SNIP-RELATED"/>
    <property type="match status" value="1"/>
</dbReference>
<evidence type="ECO:0000259" key="4">
    <source>
        <dbReference type="SMART" id="SM00806"/>
    </source>
</evidence>
<name>A0AAI9SUJ1_9ASCO</name>
<feature type="compositionally biased region" description="Basic and acidic residues" evidence="3">
    <location>
        <begin position="211"/>
        <end position="227"/>
    </location>
</feature>
<feature type="compositionally biased region" description="Polar residues" evidence="3">
    <location>
        <begin position="178"/>
        <end position="189"/>
    </location>
</feature>
<dbReference type="GeneID" id="73382063"/>
<evidence type="ECO:0000256" key="2">
    <source>
        <dbReference type="SAM" id="Coils"/>
    </source>
</evidence>
<dbReference type="GO" id="GO:0030010">
    <property type="term" value="P:establishment of cell polarity"/>
    <property type="evidence" value="ECO:0007669"/>
    <property type="project" value="TreeGrafter"/>
</dbReference>
<sequence length="748" mass="83683">MTSAKVSVSSSSSLSSSMAANTSRSKRKSLSTIESCVTRLLVSTKHLLESLTQWARQEADDKFVSDAYVKLGNDFRAATRAFTNNGIDISDLGNVPQDLRAILEAALSEAPSQQNLDRFLPDIRNIIVTLLQNLKAKQAKAKAIANEKSARELESQNQSQSQGQGQNQSQSQSMEMQVPTTSRTISGSGSVVDEAPFTESTIRRSSFNDRFSQREHLMTPQRASDRNDALAQLQNGDAMQRRASKRYSAYQYAKLTNFPAQNKFKQMNETTTVETVQFPVKSFETGASKTRNSIEEDSTSEPYILLKINTTTKKVSLTLPTTLAAIRLLFVEKFAYSPGAGNFPEIYIEDPQTKHMYELEDHLIGDVKIGSLICLKEEDTHAKATQDLNSKIEALSQKMETMNNDLIAKLEKSISLIEIPVAAAPPPPPPPPPPSSGAGAGAPATTNTGNHKSNTQSSTKVNNNKEISKVENELRLVKHLNNSSIELFNTKMAQITEKMKNLQESGLEISPDSNRAYMESCHSRLSDDSDRLLTKVDDLQDLMEEVRKDVAQRGVRIGEKQLKYIVNEISDANKALNDISTYITKEKPIWKKIWESELDKVCEEQQFFNLQDDLTNDLQEDLKKIQETFELIEQCSIEQSKGVSSKRNKIVANLHIPEPGESLHNIKDQVLVDIAQLNPNHEGRVEAIERAEKIREKERELSKLTKFQEELGDFVEDNKLKKSGGIVEIENLRMQRDQENLKSSFGII</sequence>
<gene>
    <name evidence="5" type="ORF">KGF56_004448</name>
</gene>
<organism evidence="5 6">
    <name type="scientific">Candida oxycetoniae</name>
    <dbReference type="NCBI Taxonomy" id="497107"/>
    <lineage>
        <taxon>Eukaryota</taxon>
        <taxon>Fungi</taxon>
        <taxon>Dikarya</taxon>
        <taxon>Ascomycota</taxon>
        <taxon>Saccharomycotina</taxon>
        <taxon>Pichiomycetes</taxon>
        <taxon>Debaryomycetaceae</taxon>
        <taxon>Candida/Lodderomyces clade</taxon>
        <taxon>Candida</taxon>
    </lineage>
</organism>
<evidence type="ECO:0000313" key="6">
    <source>
        <dbReference type="Proteomes" id="UP001202479"/>
    </source>
</evidence>
<feature type="compositionally biased region" description="Polar residues" evidence="3">
    <location>
        <begin position="198"/>
        <end position="210"/>
    </location>
</feature>
<feature type="region of interest" description="Disordered" evidence="3">
    <location>
        <begin position="421"/>
        <end position="465"/>
    </location>
</feature>
<protein>
    <submittedName>
        <fullName evidence="5">BUD6</fullName>
    </submittedName>
</protein>
<dbReference type="AlphaFoldDB" id="A0AAI9SUJ1"/>
<dbReference type="SMART" id="SM00806">
    <property type="entry name" value="AIP3"/>
    <property type="match status" value="1"/>
</dbReference>
<dbReference type="InterPro" id="IPR022782">
    <property type="entry name" value="AIP3-like_C"/>
</dbReference>
<feature type="region of interest" description="Disordered" evidence="3">
    <location>
        <begin position="145"/>
        <end position="227"/>
    </location>
</feature>
<dbReference type="GO" id="GO:0005737">
    <property type="term" value="C:cytoplasm"/>
    <property type="evidence" value="ECO:0007669"/>
    <property type="project" value="TreeGrafter"/>
</dbReference>
<keyword evidence="1 2" id="KW-0175">Coiled coil</keyword>
<evidence type="ECO:0000256" key="3">
    <source>
        <dbReference type="SAM" id="MobiDB-lite"/>
    </source>
</evidence>
<accession>A0AAI9SUJ1</accession>
<dbReference type="RefSeq" id="XP_049178521.1">
    <property type="nucleotide sequence ID" value="XM_049325888.1"/>
</dbReference>
<dbReference type="Pfam" id="PF03915">
    <property type="entry name" value="AIP3"/>
    <property type="match status" value="1"/>
</dbReference>
<feature type="coiled-coil region" evidence="2">
    <location>
        <begin position="385"/>
        <end position="412"/>
    </location>
</feature>